<name>A0A094INJ1_9GAMM</name>
<dbReference type="RefSeq" id="WP_034730994.1">
    <property type="nucleotide sequence ID" value="NZ_JPIN01000004.1"/>
</dbReference>
<dbReference type="PANTHER" id="PTHR30037:SF3">
    <property type="entry name" value="BLR0857 PROTEIN"/>
    <property type="match status" value="1"/>
</dbReference>
<proteinExistence type="predicted"/>
<keyword evidence="2" id="KW-1185">Reference proteome</keyword>
<dbReference type="Gene3D" id="1.10.340.30">
    <property type="entry name" value="Hypothetical protein, domain 2"/>
    <property type="match status" value="1"/>
</dbReference>
<dbReference type="InterPro" id="IPR005019">
    <property type="entry name" value="Adenine_glyco"/>
</dbReference>
<reference evidence="1 2" key="1">
    <citation type="submission" date="2014-06" db="EMBL/GenBank/DDBJ databases">
        <title>Draft genome sequence of Idiomarina sp. MCCC 1A10513.</title>
        <authorList>
            <person name="Du J."/>
            <person name="Lai Q."/>
            <person name="Shao Z."/>
        </authorList>
    </citation>
    <scope>NUCLEOTIDE SEQUENCE [LARGE SCALE GENOMIC DNA]</scope>
    <source>
        <strain evidence="1 2">MCCC 1A10513</strain>
    </source>
</reference>
<protein>
    <submittedName>
        <fullName evidence="1">3-methyladenine DNA glycosylase</fullName>
    </submittedName>
</protein>
<sequence>MKFSYFYDRAVARKGEKGVQERLPKLAPVGWLEQQSDAFFLAEITRGIFRAGFVWRIIDAKWPGFEEAFSGFVPLYWQQVPPERLEQLADDQRIVRNWQKIETVPVNARMIVEASESHGSFGKFLAQWPSADQFGLLQHFKEHGARLAGATPQFFLRRIGWDGFILSSDVVTALRNHRLLEASPTSKKGLQQAQHWFNQWHDETGLPYSHLSRIVSLTIDARAAERPTKKV</sequence>
<dbReference type="SUPFAM" id="SSF48150">
    <property type="entry name" value="DNA-glycosylase"/>
    <property type="match status" value="1"/>
</dbReference>
<dbReference type="OrthoDB" id="9795156at2"/>
<gene>
    <name evidence="1" type="ORF">IDAT_04330</name>
</gene>
<dbReference type="AlphaFoldDB" id="A0A094INJ1"/>
<dbReference type="STRING" id="1517416.IDAT_04330"/>
<comment type="caution">
    <text evidence="1">The sequence shown here is derived from an EMBL/GenBank/DDBJ whole genome shotgun (WGS) entry which is preliminary data.</text>
</comment>
<dbReference type="InterPro" id="IPR011257">
    <property type="entry name" value="DNA_glycosylase"/>
</dbReference>
<evidence type="ECO:0000313" key="1">
    <source>
        <dbReference type="EMBL" id="KFZ29255.1"/>
    </source>
</evidence>
<evidence type="ECO:0000313" key="2">
    <source>
        <dbReference type="Proteomes" id="UP000053718"/>
    </source>
</evidence>
<organism evidence="1 2">
    <name type="scientific">Pseudidiomarina atlantica</name>
    <dbReference type="NCBI Taxonomy" id="1517416"/>
    <lineage>
        <taxon>Bacteria</taxon>
        <taxon>Pseudomonadati</taxon>
        <taxon>Pseudomonadota</taxon>
        <taxon>Gammaproteobacteria</taxon>
        <taxon>Alteromonadales</taxon>
        <taxon>Idiomarinaceae</taxon>
        <taxon>Pseudidiomarina</taxon>
    </lineage>
</organism>
<dbReference type="Proteomes" id="UP000053718">
    <property type="component" value="Unassembled WGS sequence"/>
</dbReference>
<dbReference type="Pfam" id="PF03352">
    <property type="entry name" value="Adenine_glyco"/>
    <property type="match status" value="1"/>
</dbReference>
<dbReference type="EMBL" id="JPIN01000004">
    <property type="protein sequence ID" value="KFZ29255.1"/>
    <property type="molecule type" value="Genomic_DNA"/>
</dbReference>
<dbReference type="eggNOG" id="COG2818">
    <property type="taxonomic scope" value="Bacteria"/>
</dbReference>
<accession>A0A094INJ1</accession>
<dbReference type="GO" id="GO:0006284">
    <property type="term" value="P:base-excision repair"/>
    <property type="evidence" value="ECO:0007669"/>
    <property type="project" value="InterPro"/>
</dbReference>
<dbReference type="InterPro" id="IPR052891">
    <property type="entry name" value="DNA-3mA_glycosylase"/>
</dbReference>
<dbReference type="PANTHER" id="PTHR30037">
    <property type="entry name" value="DNA-3-METHYLADENINE GLYCOSYLASE 1"/>
    <property type="match status" value="1"/>
</dbReference>
<dbReference type="GO" id="GO:0008725">
    <property type="term" value="F:DNA-3-methyladenine glycosylase activity"/>
    <property type="evidence" value="ECO:0007669"/>
    <property type="project" value="InterPro"/>
</dbReference>